<dbReference type="PANTHER" id="PTHR43877">
    <property type="entry name" value="AMINOALKYLPHOSPHONATE N-ACETYLTRANSFERASE-RELATED-RELATED"/>
    <property type="match status" value="1"/>
</dbReference>
<organism evidence="4 6">
    <name type="scientific">Caballeronia sordidicola</name>
    <name type="common">Burkholderia sordidicola</name>
    <dbReference type="NCBI Taxonomy" id="196367"/>
    <lineage>
        <taxon>Bacteria</taxon>
        <taxon>Pseudomonadati</taxon>
        <taxon>Pseudomonadota</taxon>
        <taxon>Betaproteobacteria</taxon>
        <taxon>Burkholderiales</taxon>
        <taxon>Burkholderiaceae</taxon>
        <taxon>Caballeronia</taxon>
    </lineage>
</organism>
<proteinExistence type="predicted"/>
<dbReference type="Gene3D" id="3.40.630.30">
    <property type="match status" value="1"/>
</dbReference>
<keyword evidence="2" id="KW-0012">Acyltransferase</keyword>
<dbReference type="InterPro" id="IPR016181">
    <property type="entry name" value="Acyl_CoA_acyltransferase"/>
</dbReference>
<reference evidence="5 7" key="2">
    <citation type="submission" date="2017-03" db="EMBL/GenBank/DDBJ databases">
        <title>Genome analysis of strain PAMC 26577.</title>
        <authorList>
            <person name="Oh H.-M."/>
            <person name="Yang J.-A."/>
        </authorList>
    </citation>
    <scope>NUCLEOTIDE SEQUENCE [LARGE SCALE GENOMIC DNA]</scope>
    <source>
        <strain evidence="5 7">PAMC 26577</strain>
    </source>
</reference>
<evidence type="ECO:0000313" key="5">
    <source>
        <dbReference type="EMBL" id="OTP71862.1"/>
    </source>
</evidence>
<comment type="caution">
    <text evidence="4">The sequence shown here is derived from an EMBL/GenBank/DDBJ whole genome shotgun (WGS) entry which is preliminary data.</text>
</comment>
<evidence type="ECO:0000259" key="3">
    <source>
        <dbReference type="PROSITE" id="PS51186"/>
    </source>
</evidence>
<feature type="domain" description="N-acetyltransferase" evidence="3">
    <location>
        <begin position="16"/>
        <end position="161"/>
    </location>
</feature>
<dbReference type="Proteomes" id="UP000195221">
    <property type="component" value="Unassembled WGS sequence"/>
</dbReference>
<evidence type="ECO:0000256" key="1">
    <source>
        <dbReference type="ARBA" id="ARBA00022679"/>
    </source>
</evidence>
<gene>
    <name evidence="4" type="ORF">PAMC26510_28340</name>
    <name evidence="5" type="ORF">PAMC26577_23155</name>
</gene>
<protein>
    <submittedName>
        <fullName evidence="4">Histone acetyltransferase HPA2</fullName>
    </submittedName>
</protein>
<keyword evidence="1 4" id="KW-0808">Transferase</keyword>
<dbReference type="EMBL" id="NBTY01000161">
    <property type="protein sequence ID" value="OTP68840.1"/>
    <property type="molecule type" value="Genomic_DNA"/>
</dbReference>
<dbReference type="InterPro" id="IPR050832">
    <property type="entry name" value="Bact_Acetyltransf"/>
</dbReference>
<reference evidence="4 6" key="1">
    <citation type="submission" date="2017-03" db="EMBL/GenBank/DDBJ databases">
        <title>Genome analysis of strain PAMC 26510.</title>
        <authorList>
            <person name="Oh H.-M."/>
            <person name="Yang J.-A."/>
        </authorList>
    </citation>
    <scope>NUCLEOTIDE SEQUENCE [LARGE SCALE GENOMIC DNA]</scope>
    <source>
        <strain evidence="4 6">PAMC 26510</strain>
    </source>
</reference>
<evidence type="ECO:0000313" key="4">
    <source>
        <dbReference type="EMBL" id="OTP68840.1"/>
    </source>
</evidence>
<dbReference type="Pfam" id="PF00583">
    <property type="entry name" value="Acetyltransf_1"/>
    <property type="match status" value="1"/>
</dbReference>
<sequence length="166" mass="18660">MAELEQETTVMKNASIHIRVATIEDVPSLFDVRTSVRENHMSIADLASVNITPETIAAMLTGEGRGWVAEDLGRVVAFAMANATEATIFAVFVRPEYEGIGIGRLLMREAEQWLSTRGCGEIWLRTDRNPKVRSNGFYQRLGWKNEGVQEDGQNQYTKRVDNVDQQ</sequence>
<evidence type="ECO:0000256" key="2">
    <source>
        <dbReference type="ARBA" id="ARBA00023315"/>
    </source>
</evidence>
<accession>A0A242MCC8</accession>
<dbReference type="Proteomes" id="UP000194546">
    <property type="component" value="Unassembled WGS sequence"/>
</dbReference>
<dbReference type="PROSITE" id="PS51186">
    <property type="entry name" value="GNAT"/>
    <property type="match status" value="1"/>
</dbReference>
<evidence type="ECO:0000313" key="6">
    <source>
        <dbReference type="Proteomes" id="UP000194546"/>
    </source>
</evidence>
<dbReference type="RefSeq" id="WP_086386583.1">
    <property type="nucleotide sequence ID" value="NZ_NBTZ01000100.1"/>
</dbReference>
<dbReference type="EMBL" id="NBTZ01000100">
    <property type="protein sequence ID" value="OTP71862.1"/>
    <property type="molecule type" value="Genomic_DNA"/>
</dbReference>
<dbReference type="InterPro" id="IPR000182">
    <property type="entry name" value="GNAT_dom"/>
</dbReference>
<name>A0A242MCC8_CABSO</name>
<evidence type="ECO:0000313" key="7">
    <source>
        <dbReference type="Proteomes" id="UP000195221"/>
    </source>
</evidence>
<dbReference type="CDD" id="cd04301">
    <property type="entry name" value="NAT_SF"/>
    <property type="match status" value="1"/>
</dbReference>
<dbReference type="GO" id="GO:0016747">
    <property type="term" value="F:acyltransferase activity, transferring groups other than amino-acyl groups"/>
    <property type="evidence" value="ECO:0007669"/>
    <property type="project" value="InterPro"/>
</dbReference>
<dbReference type="AlphaFoldDB" id="A0A242MCC8"/>
<dbReference type="SUPFAM" id="SSF55729">
    <property type="entry name" value="Acyl-CoA N-acyltransferases (Nat)"/>
    <property type="match status" value="1"/>
</dbReference>